<sequence>MAIPLSLPSPDSNILELGPISVRYYALSIILGVVIAVMVGSRRAQAMGAPKSLVSDVAVIAVPAGVIGGRIYHVATSPDEYFGSGGDPLSALYIWEGGLGIWGAIGLGGVGAWVAFRYLKRRGEVGISFAQFADAIAPGILFAQAIGRFGNWFNQELFGRPSDLPWALEIDARYRPFEYRQFETFHPTFLYEAIWSTIVALLLIRLTTRLSSNPGRIFALYVALYSFGRLLIEQLRIDEANEIFGFRLNTWTAIIAIVLALLVFRNLKVKDQAQ</sequence>
<dbReference type="InterPro" id="IPR001640">
    <property type="entry name" value="Lgt"/>
</dbReference>
<feature type="transmembrane region" description="Helical" evidence="6">
    <location>
        <begin position="215"/>
        <end position="232"/>
    </location>
</feature>
<dbReference type="GO" id="GO:0005886">
    <property type="term" value="C:plasma membrane"/>
    <property type="evidence" value="ECO:0007669"/>
    <property type="project" value="InterPro"/>
</dbReference>
<feature type="transmembrane region" description="Helical" evidence="6">
    <location>
        <begin position="53"/>
        <end position="72"/>
    </location>
</feature>
<keyword evidence="2" id="KW-0808">Transferase</keyword>
<keyword evidence="3 6" id="KW-0812">Transmembrane</keyword>
<dbReference type="AlphaFoldDB" id="A0A6J6DB71"/>
<dbReference type="GO" id="GO:0042158">
    <property type="term" value="P:lipoprotein biosynthetic process"/>
    <property type="evidence" value="ECO:0007669"/>
    <property type="project" value="InterPro"/>
</dbReference>
<evidence type="ECO:0000256" key="2">
    <source>
        <dbReference type="ARBA" id="ARBA00022679"/>
    </source>
</evidence>
<feature type="transmembrane region" description="Helical" evidence="6">
    <location>
        <begin position="92"/>
        <end position="116"/>
    </location>
</feature>
<keyword evidence="4 6" id="KW-1133">Transmembrane helix</keyword>
<organism evidence="7">
    <name type="scientific">freshwater metagenome</name>
    <dbReference type="NCBI Taxonomy" id="449393"/>
    <lineage>
        <taxon>unclassified sequences</taxon>
        <taxon>metagenomes</taxon>
        <taxon>ecological metagenomes</taxon>
    </lineage>
</organism>
<accession>A0A6J6DB71</accession>
<feature type="transmembrane region" description="Helical" evidence="6">
    <location>
        <begin position="189"/>
        <end position="208"/>
    </location>
</feature>
<evidence type="ECO:0000256" key="3">
    <source>
        <dbReference type="ARBA" id="ARBA00022692"/>
    </source>
</evidence>
<dbReference type="HAMAP" id="MF_01147">
    <property type="entry name" value="Lgt"/>
    <property type="match status" value="1"/>
</dbReference>
<evidence type="ECO:0000313" key="7">
    <source>
        <dbReference type="EMBL" id="CAB4561217.1"/>
    </source>
</evidence>
<gene>
    <name evidence="7" type="ORF">UFOPK1650_00187</name>
</gene>
<evidence type="ECO:0000256" key="4">
    <source>
        <dbReference type="ARBA" id="ARBA00022989"/>
    </source>
</evidence>
<feature type="transmembrane region" description="Helical" evidence="6">
    <location>
        <begin position="20"/>
        <end position="41"/>
    </location>
</feature>
<evidence type="ECO:0000256" key="5">
    <source>
        <dbReference type="ARBA" id="ARBA00023136"/>
    </source>
</evidence>
<evidence type="ECO:0000256" key="6">
    <source>
        <dbReference type="SAM" id="Phobius"/>
    </source>
</evidence>
<feature type="transmembrane region" description="Helical" evidence="6">
    <location>
        <begin position="128"/>
        <end position="147"/>
    </location>
</feature>
<protein>
    <submittedName>
        <fullName evidence="7">Unannotated protein</fullName>
    </submittedName>
</protein>
<dbReference type="Pfam" id="PF01790">
    <property type="entry name" value="LGT"/>
    <property type="match status" value="1"/>
</dbReference>
<dbReference type="PANTHER" id="PTHR30589">
    <property type="entry name" value="PROLIPOPROTEIN DIACYLGLYCERYL TRANSFERASE"/>
    <property type="match status" value="1"/>
</dbReference>
<name>A0A6J6DB71_9ZZZZ</name>
<dbReference type="PANTHER" id="PTHR30589:SF0">
    <property type="entry name" value="PHOSPHATIDYLGLYCEROL--PROLIPOPROTEIN DIACYLGLYCERYL TRANSFERASE"/>
    <property type="match status" value="1"/>
</dbReference>
<dbReference type="GO" id="GO:0008961">
    <property type="term" value="F:phosphatidylglycerol-prolipoprotein diacylglyceryl transferase activity"/>
    <property type="evidence" value="ECO:0007669"/>
    <property type="project" value="InterPro"/>
</dbReference>
<keyword evidence="1" id="KW-1003">Cell membrane</keyword>
<feature type="transmembrane region" description="Helical" evidence="6">
    <location>
        <begin position="244"/>
        <end position="264"/>
    </location>
</feature>
<reference evidence="7" key="1">
    <citation type="submission" date="2020-05" db="EMBL/GenBank/DDBJ databases">
        <authorList>
            <person name="Chiriac C."/>
            <person name="Salcher M."/>
            <person name="Ghai R."/>
            <person name="Kavagutti S V."/>
        </authorList>
    </citation>
    <scope>NUCLEOTIDE SEQUENCE</scope>
</reference>
<dbReference type="NCBIfam" id="TIGR00544">
    <property type="entry name" value="lgt"/>
    <property type="match status" value="1"/>
</dbReference>
<evidence type="ECO:0000256" key="1">
    <source>
        <dbReference type="ARBA" id="ARBA00022475"/>
    </source>
</evidence>
<dbReference type="EMBL" id="CAEZTJ010000012">
    <property type="protein sequence ID" value="CAB4561217.1"/>
    <property type="molecule type" value="Genomic_DNA"/>
</dbReference>
<keyword evidence="5 6" id="KW-0472">Membrane</keyword>
<proteinExistence type="inferred from homology"/>
<dbReference type="PROSITE" id="PS01311">
    <property type="entry name" value="LGT"/>
    <property type="match status" value="1"/>
</dbReference>